<evidence type="ECO:0000313" key="1">
    <source>
        <dbReference type="EMBL" id="MDU0353386.1"/>
    </source>
</evidence>
<proteinExistence type="predicted"/>
<organism evidence="1 2">
    <name type="scientific">Paraglaciecola aquimarina</name>
    <dbReference type="NCBI Taxonomy" id="1235557"/>
    <lineage>
        <taxon>Bacteria</taxon>
        <taxon>Pseudomonadati</taxon>
        <taxon>Pseudomonadota</taxon>
        <taxon>Gammaproteobacteria</taxon>
        <taxon>Alteromonadales</taxon>
        <taxon>Alteromonadaceae</taxon>
        <taxon>Paraglaciecola</taxon>
    </lineage>
</organism>
<name>A0ABU3STP5_9ALTE</name>
<evidence type="ECO:0008006" key="3">
    <source>
        <dbReference type="Google" id="ProtNLM"/>
    </source>
</evidence>
<accession>A0ABU3STP5</accession>
<keyword evidence="2" id="KW-1185">Reference proteome</keyword>
<evidence type="ECO:0000313" key="2">
    <source>
        <dbReference type="Proteomes" id="UP001247805"/>
    </source>
</evidence>
<protein>
    <recommendedName>
        <fullName evidence="3">SbsA Ig-like domain-containing protein</fullName>
    </recommendedName>
</protein>
<dbReference type="RefSeq" id="WP_316025065.1">
    <property type="nucleotide sequence ID" value="NZ_JAWDIO010000002.1"/>
</dbReference>
<dbReference type="EMBL" id="JAWDIO010000002">
    <property type="protein sequence ID" value="MDU0353386.1"/>
    <property type="molecule type" value="Genomic_DNA"/>
</dbReference>
<comment type="caution">
    <text evidence="1">The sequence shown here is derived from an EMBL/GenBank/DDBJ whole genome shotgun (WGS) entry which is preliminary data.</text>
</comment>
<gene>
    <name evidence="1" type="ORF">RS130_05085</name>
</gene>
<reference evidence="1 2" key="1">
    <citation type="submission" date="2023-10" db="EMBL/GenBank/DDBJ databases">
        <title>Glaciecola aquimarina strain GGW-M5 nov., isolated from a coastal seawater.</title>
        <authorList>
            <person name="Bayburt H."/>
            <person name="Kim J.M."/>
            <person name="Choi B.J."/>
            <person name="Jeon C.O."/>
        </authorList>
    </citation>
    <scope>NUCLEOTIDE SEQUENCE [LARGE SCALE GENOMIC DNA]</scope>
    <source>
        <strain evidence="1 2">KCTC 32108</strain>
    </source>
</reference>
<sequence length="120" mass="13705">MALKKLPGNTSHFCSLKKVSQVKNGFAIEFSQALADQVPEVIVSRHTYHYHSNYGSEKVDLEKIPVISQSLNAAKTILTITFAELTENRLYTVELNRTIDQQARPLMGNLFWYNLIKSKY</sequence>
<dbReference type="Proteomes" id="UP001247805">
    <property type="component" value="Unassembled WGS sequence"/>
</dbReference>